<dbReference type="VEuPathDB" id="CryptoDB:Cvel_190"/>
<dbReference type="AlphaFoldDB" id="A0A0G4FAF9"/>
<evidence type="ECO:0008006" key="2">
    <source>
        <dbReference type="Google" id="ProtNLM"/>
    </source>
</evidence>
<sequence>MDAKSLGKNASFKEVKVNKVLGGKVMGLLQEMLVLAPSSSSTPPEGGTQAGVLLQGPEEKDLAPKVTLERPKKFTERRDQTERFLIDVENYFAIVWVPPSRQLFFAKTFLSPELKDWYDLRTQQGMGFVDWPALREWLRITFCDKHARTTARKKILLLKCTGMVFRYNDEFAQLAWKVTGASEVDLIQDYIDGLPPGVKFETDRTEP</sequence>
<reference evidence="1" key="1">
    <citation type="submission" date="2014-11" db="EMBL/GenBank/DDBJ databases">
        <authorList>
            <person name="Otto D Thomas"/>
            <person name="Naeem Raeece"/>
        </authorList>
    </citation>
    <scope>NUCLEOTIDE SEQUENCE</scope>
</reference>
<accession>A0A0G4FAF9</accession>
<dbReference type="EMBL" id="CDMZ01000221">
    <property type="protein sequence ID" value="CEM09501.1"/>
    <property type="molecule type" value="Genomic_DNA"/>
</dbReference>
<name>A0A0G4FAF9_9ALVE</name>
<gene>
    <name evidence="1" type="ORF">Cvel_190</name>
</gene>
<evidence type="ECO:0000313" key="1">
    <source>
        <dbReference type="EMBL" id="CEM09501.1"/>
    </source>
</evidence>
<organism evidence="1">
    <name type="scientific">Chromera velia CCMP2878</name>
    <dbReference type="NCBI Taxonomy" id="1169474"/>
    <lineage>
        <taxon>Eukaryota</taxon>
        <taxon>Sar</taxon>
        <taxon>Alveolata</taxon>
        <taxon>Colpodellida</taxon>
        <taxon>Chromeraceae</taxon>
        <taxon>Chromera</taxon>
    </lineage>
</organism>
<dbReference type="PhylomeDB" id="A0A0G4FAF9"/>
<protein>
    <recommendedName>
        <fullName evidence="2">Retrotransposon gag domain-containing protein</fullName>
    </recommendedName>
</protein>
<proteinExistence type="predicted"/>